<dbReference type="SMART" id="SM01012">
    <property type="entry name" value="ANTAR"/>
    <property type="match status" value="1"/>
</dbReference>
<dbReference type="AlphaFoldDB" id="E0SKD4"/>
<dbReference type="SUPFAM" id="SSF52172">
    <property type="entry name" value="CheY-like"/>
    <property type="match status" value="1"/>
</dbReference>
<dbReference type="Pfam" id="PF08376">
    <property type="entry name" value="NIT"/>
    <property type="match status" value="1"/>
</dbReference>
<reference evidence="2 3" key="1">
    <citation type="journal article" date="2011" name="J. Bacteriol.">
        <title>Genome sequence of the plant-pathogenic bacterium Dickeya dadantii 3937.</title>
        <authorList>
            <person name="Glasner J.D."/>
            <person name="Yang C.H."/>
            <person name="Reverchon S."/>
            <person name="Hugouvieux-Cotte-Pattat N."/>
            <person name="Condemine G."/>
            <person name="Bohin J.P."/>
            <person name="Van Gijsegem F."/>
            <person name="Yang S."/>
            <person name="Franza T."/>
            <person name="Expert D."/>
            <person name="Plunkett G. III"/>
            <person name="San Francisco M.J."/>
            <person name="Charkowski A.O."/>
            <person name="Py B."/>
            <person name="Bell K."/>
            <person name="Rauscher L."/>
            <person name="Rodriguez-Palenzuela P."/>
            <person name="Toussaint A."/>
            <person name="Holeva M.C."/>
            <person name="He S.Y."/>
            <person name="Douet V."/>
            <person name="Boccara M."/>
            <person name="Blanco C."/>
            <person name="Toth I."/>
            <person name="Anderson B.D."/>
            <person name="Biehl B.S."/>
            <person name="Mau B."/>
            <person name="Flynn S.M."/>
            <person name="Barras F."/>
            <person name="Lindeberg M."/>
            <person name="Birch P.R."/>
            <person name="Tsuyumu S."/>
            <person name="Shi X."/>
            <person name="Hibbing M."/>
            <person name="Yap M.N."/>
            <person name="Carpentier M."/>
            <person name="Dassa E."/>
            <person name="Umehara M."/>
            <person name="Kim J.F."/>
            <person name="Rusch M."/>
            <person name="Soni P."/>
            <person name="Mayhew G.F."/>
            <person name="Fouts D.E."/>
            <person name="Gill S.R."/>
            <person name="Blattner F.R."/>
            <person name="Keen N.T."/>
            <person name="Perna N.T."/>
        </authorList>
    </citation>
    <scope>NUCLEOTIDE SEQUENCE [LARGE SCALE GENOMIC DNA]</scope>
    <source>
        <strain evidence="2 3">3937</strain>
    </source>
</reference>
<name>E0SKD4_DICD3</name>
<accession>E0SKD4</accession>
<dbReference type="HOGENOM" id="CLU_052982_0_0_6"/>
<dbReference type="KEGG" id="ddd:Dda3937_01843"/>
<dbReference type="GO" id="GO:0003723">
    <property type="term" value="F:RNA binding"/>
    <property type="evidence" value="ECO:0007669"/>
    <property type="project" value="InterPro"/>
</dbReference>
<dbReference type="EMBL" id="CP002038">
    <property type="protein sequence ID" value="ADM99223.1"/>
    <property type="molecule type" value="Genomic_DNA"/>
</dbReference>
<dbReference type="STRING" id="198628.Dda3937_01843"/>
<dbReference type="PROSITE" id="PS50921">
    <property type="entry name" value="ANTAR"/>
    <property type="match status" value="1"/>
</dbReference>
<evidence type="ECO:0000313" key="3">
    <source>
        <dbReference type="Proteomes" id="UP000006859"/>
    </source>
</evidence>
<dbReference type="InterPro" id="IPR005561">
    <property type="entry name" value="ANTAR"/>
</dbReference>
<dbReference type="Gene3D" id="1.10.10.10">
    <property type="entry name" value="Winged helix-like DNA-binding domain superfamily/Winged helix DNA-binding domain"/>
    <property type="match status" value="1"/>
</dbReference>
<dbReference type="Pfam" id="PF03861">
    <property type="entry name" value="ANTAR"/>
    <property type="match status" value="1"/>
</dbReference>
<evidence type="ECO:0000313" key="2">
    <source>
        <dbReference type="EMBL" id="ADM99223.1"/>
    </source>
</evidence>
<dbReference type="Proteomes" id="UP000006859">
    <property type="component" value="Chromosome"/>
</dbReference>
<protein>
    <submittedName>
        <fullName evidence="2">Nitrate responsive transcription antiterminator</fullName>
    </submittedName>
</protein>
<organism evidence="2 3">
    <name type="scientific">Dickeya dadantii (strain 3937)</name>
    <name type="common">Erwinia chrysanthemi (strain 3937)</name>
    <dbReference type="NCBI Taxonomy" id="198628"/>
    <lineage>
        <taxon>Bacteria</taxon>
        <taxon>Pseudomonadati</taxon>
        <taxon>Pseudomonadota</taxon>
        <taxon>Gammaproteobacteria</taxon>
        <taxon>Enterobacterales</taxon>
        <taxon>Pectobacteriaceae</taxon>
        <taxon>Dickeya</taxon>
    </lineage>
</organism>
<dbReference type="InterPro" id="IPR036388">
    <property type="entry name" value="WH-like_DNA-bd_sf"/>
</dbReference>
<evidence type="ECO:0000259" key="1">
    <source>
        <dbReference type="PROSITE" id="PS50921"/>
    </source>
</evidence>
<dbReference type="eggNOG" id="COG3707">
    <property type="taxonomic scope" value="Bacteria"/>
</dbReference>
<dbReference type="InterPro" id="IPR011006">
    <property type="entry name" value="CheY-like_superfamily"/>
</dbReference>
<feature type="domain" description="ANTAR" evidence="1">
    <location>
        <begin position="369"/>
        <end position="430"/>
    </location>
</feature>
<proteinExistence type="predicted"/>
<gene>
    <name evidence="2" type="primary">nasR</name>
    <name evidence="2" type="ordered locus">Dda3937_01843</name>
</gene>
<sequence>MVASHAVWREERMIADPSTTIRFLMASRQCELNSLRGLLQSGELVGRISQLVHMLQRERGTANLFLCSDGRLCADELPQREQDVQQAESQFMEQLDDLARRAGTLPQASRLFSRAASVVYTLGLLPSLRQQMRQRALAQSDAMTVFNDIIRHLLTLVFEVSDTAAEPVIARALVAMFSFMQGKELAGQERAVGAAAFAAGEFPASIQQTLLDLIDRQERCFDTFANFADDASRERWQSLPTDREFERLRRVACTRVPDNLPLEGGLQWFALATARIDAMKQIEDRLAQTLMQLCRDRIAAAEQACLDQQADVASLMAQQGEDHSYSVFIARSEMEQSTAGQGGWLDSDGVRPQLGRSLLSLVQQQARRLQALDHELAAMRATLDERRQIDRAKGLLMQHRGLNEEEAYKTLRRMAMNQNKKLIEIANAMLAVADVFQDTP</sequence>
<dbReference type="InterPro" id="IPR013587">
    <property type="entry name" value="Nitrate/nitrite_sensing"/>
</dbReference>
<keyword evidence="3" id="KW-1185">Reference proteome</keyword>